<comment type="caution">
    <text evidence="1">The sequence shown here is derived from an EMBL/GenBank/DDBJ whole genome shotgun (WGS) entry which is preliminary data.</text>
</comment>
<name>A0AAD6VHR7_9AGAR</name>
<protein>
    <submittedName>
        <fullName evidence="1">Uncharacterized protein</fullName>
    </submittedName>
</protein>
<keyword evidence="2" id="KW-1185">Reference proteome</keyword>
<accession>A0AAD6VHR7</accession>
<evidence type="ECO:0000313" key="2">
    <source>
        <dbReference type="Proteomes" id="UP001219525"/>
    </source>
</evidence>
<sequence length="258" mass="28210">MFQYTRVRGTGCVGKRIPAISPFNFGIDEMWLKTVQANMKVAPITKAGGWGNECGIRKNGISGRYAERGKERTRGDLGRYRQAQAGRGRTVTLGEIIELQQGDPGGLEDVVGRRRAVRDRCWARGIVAGLGGILPKRRVEGIGEDVVGDASDETPQLAVGLRRAFVRGQPASGIGDSGGSGGFCYLDSEEARGGQLRRLGSRWLQRFRRRECRSRVELAGCGRLRLDMAPPDLWCQFDDGAKSSPCQATSIRISEARL</sequence>
<dbReference type="AlphaFoldDB" id="A0AAD6VHR7"/>
<gene>
    <name evidence="1" type="ORF">GGX14DRAFT_392909</name>
</gene>
<dbReference type="EMBL" id="JARJCW010000021">
    <property type="protein sequence ID" value="KAJ7213401.1"/>
    <property type="molecule type" value="Genomic_DNA"/>
</dbReference>
<reference evidence="1" key="1">
    <citation type="submission" date="2023-03" db="EMBL/GenBank/DDBJ databases">
        <title>Massive genome expansion in bonnet fungi (Mycena s.s.) driven by repeated elements and novel gene families across ecological guilds.</title>
        <authorList>
            <consortium name="Lawrence Berkeley National Laboratory"/>
            <person name="Harder C.B."/>
            <person name="Miyauchi S."/>
            <person name="Viragh M."/>
            <person name="Kuo A."/>
            <person name="Thoen E."/>
            <person name="Andreopoulos B."/>
            <person name="Lu D."/>
            <person name="Skrede I."/>
            <person name="Drula E."/>
            <person name="Henrissat B."/>
            <person name="Morin E."/>
            <person name="Kohler A."/>
            <person name="Barry K."/>
            <person name="LaButti K."/>
            <person name="Morin E."/>
            <person name="Salamov A."/>
            <person name="Lipzen A."/>
            <person name="Mereny Z."/>
            <person name="Hegedus B."/>
            <person name="Baldrian P."/>
            <person name="Stursova M."/>
            <person name="Weitz H."/>
            <person name="Taylor A."/>
            <person name="Grigoriev I.V."/>
            <person name="Nagy L.G."/>
            <person name="Martin F."/>
            <person name="Kauserud H."/>
        </authorList>
    </citation>
    <scope>NUCLEOTIDE SEQUENCE</scope>
    <source>
        <strain evidence="1">9144</strain>
    </source>
</reference>
<proteinExistence type="predicted"/>
<organism evidence="1 2">
    <name type="scientific">Mycena pura</name>
    <dbReference type="NCBI Taxonomy" id="153505"/>
    <lineage>
        <taxon>Eukaryota</taxon>
        <taxon>Fungi</taxon>
        <taxon>Dikarya</taxon>
        <taxon>Basidiomycota</taxon>
        <taxon>Agaricomycotina</taxon>
        <taxon>Agaricomycetes</taxon>
        <taxon>Agaricomycetidae</taxon>
        <taxon>Agaricales</taxon>
        <taxon>Marasmiineae</taxon>
        <taxon>Mycenaceae</taxon>
        <taxon>Mycena</taxon>
    </lineage>
</organism>
<dbReference type="Proteomes" id="UP001219525">
    <property type="component" value="Unassembled WGS sequence"/>
</dbReference>
<evidence type="ECO:0000313" key="1">
    <source>
        <dbReference type="EMBL" id="KAJ7213401.1"/>
    </source>
</evidence>